<dbReference type="OrthoDB" id="10252687at2759"/>
<dbReference type="InterPro" id="IPR000717">
    <property type="entry name" value="PCI_dom"/>
</dbReference>
<evidence type="ECO:0000259" key="3">
    <source>
        <dbReference type="PROSITE" id="PS50250"/>
    </source>
</evidence>
<dbReference type="InterPro" id="IPR036388">
    <property type="entry name" value="WH-like_DNA-bd_sf"/>
</dbReference>
<dbReference type="EMBL" id="MU006562">
    <property type="protein sequence ID" value="KAF2751420.1"/>
    <property type="molecule type" value="Genomic_DNA"/>
</dbReference>
<dbReference type="FunFam" id="1.10.10.10:FF:000366">
    <property type="entry name" value="COP9 signalosome complex subunit"/>
    <property type="match status" value="1"/>
</dbReference>
<protein>
    <recommendedName>
        <fullName evidence="2">Protein CSN12 homolog</fullName>
    </recommendedName>
</protein>
<gene>
    <name evidence="4" type="ORF">M011DRAFT_464158</name>
</gene>
<accession>A0A6A6VPA9</accession>
<dbReference type="AlphaFoldDB" id="A0A6A6VPA9"/>
<name>A0A6A6VPA9_9PLEO</name>
<dbReference type="PANTHER" id="PTHR12732">
    <property type="entry name" value="UNCHARACTERIZED PROTEASOME COMPONENT REGION PCI-CONTAINING"/>
    <property type="match status" value="1"/>
</dbReference>
<proteinExistence type="inferred from homology"/>
<sequence>MQAALEPFRLAHAQQQAFTVAEFLSPIPPPNNPARLYEFHRASNFQTVEQDIRNALRYGGYRLNQKESVAWPGILVSYWKAIHSLLRAEEARNQGTLGARDLVEVYDAWKELTNHFLRHTSNGALPPWTLVCMYRTANYLRIFAAQADAQLAKSKESVTFDSGLQDDIATPAPRSEKLEETARIFNRIFALCLNDRNPDMSQSRKWGTYYMANLQFKTYFKLKNVSLSKNIVRSINAQSDLPSFEAFPAAHRVTYNYYVGVLAFLQEDYNKAEEHLTEAWNLCLPESLGNQERILTYLIPTRLITAQTIPTPLLLSSYPRLQKIFGPLVTCIKRGDLHGFDTALAAAEDALVRRRIYLTLERGRDLTLRNLLRKVFLAAGYEELKEGQTERDRIRKSRIPLSWFAAALRMSSGAGGEGLNLEDEEIECLIANQIYKGMMKGYISREHSMVVLNKKGAFPGTGV</sequence>
<dbReference type="Pfam" id="PF01399">
    <property type="entry name" value="PCI"/>
    <property type="match status" value="1"/>
</dbReference>
<dbReference type="SMART" id="SM00753">
    <property type="entry name" value="PAM"/>
    <property type="match status" value="1"/>
</dbReference>
<evidence type="ECO:0000313" key="5">
    <source>
        <dbReference type="Proteomes" id="UP000799440"/>
    </source>
</evidence>
<dbReference type="Proteomes" id="UP000799440">
    <property type="component" value="Unassembled WGS sequence"/>
</dbReference>
<dbReference type="GO" id="GO:0003723">
    <property type="term" value="F:RNA binding"/>
    <property type="evidence" value="ECO:0007669"/>
    <property type="project" value="InterPro"/>
</dbReference>
<dbReference type="PROSITE" id="PS50250">
    <property type="entry name" value="PCI"/>
    <property type="match status" value="1"/>
</dbReference>
<dbReference type="PANTHER" id="PTHR12732:SF0">
    <property type="entry name" value="PCI DOMAIN-CONTAINING PROTEIN 2"/>
    <property type="match status" value="1"/>
</dbReference>
<reference evidence="4" key="1">
    <citation type="journal article" date="2020" name="Stud. Mycol.">
        <title>101 Dothideomycetes genomes: a test case for predicting lifestyles and emergence of pathogens.</title>
        <authorList>
            <person name="Haridas S."/>
            <person name="Albert R."/>
            <person name="Binder M."/>
            <person name="Bloem J."/>
            <person name="Labutti K."/>
            <person name="Salamov A."/>
            <person name="Andreopoulos B."/>
            <person name="Baker S."/>
            <person name="Barry K."/>
            <person name="Bills G."/>
            <person name="Bluhm B."/>
            <person name="Cannon C."/>
            <person name="Castanera R."/>
            <person name="Culley D."/>
            <person name="Daum C."/>
            <person name="Ezra D."/>
            <person name="Gonzalez J."/>
            <person name="Henrissat B."/>
            <person name="Kuo A."/>
            <person name="Liang C."/>
            <person name="Lipzen A."/>
            <person name="Lutzoni F."/>
            <person name="Magnuson J."/>
            <person name="Mondo S."/>
            <person name="Nolan M."/>
            <person name="Ohm R."/>
            <person name="Pangilinan J."/>
            <person name="Park H.-J."/>
            <person name="Ramirez L."/>
            <person name="Alfaro M."/>
            <person name="Sun H."/>
            <person name="Tritt A."/>
            <person name="Yoshinaga Y."/>
            <person name="Zwiers L.-H."/>
            <person name="Turgeon B."/>
            <person name="Goodwin S."/>
            <person name="Spatafora J."/>
            <person name="Crous P."/>
            <person name="Grigoriev I."/>
        </authorList>
    </citation>
    <scope>NUCLEOTIDE SEQUENCE</scope>
    <source>
        <strain evidence="4">CBS 119925</strain>
    </source>
</reference>
<comment type="similarity">
    <text evidence="1">Belongs to the CSN12 family.</text>
</comment>
<dbReference type="GO" id="GO:0003690">
    <property type="term" value="F:double-stranded DNA binding"/>
    <property type="evidence" value="ECO:0007669"/>
    <property type="project" value="InterPro"/>
</dbReference>
<organism evidence="4 5">
    <name type="scientific">Sporormia fimetaria CBS 119925</name>
    <dbReference type="NCBI Taxonomy" id="1340428"/>
    <lineage>
        <taxon>Eukaryota</taxon>
        <taxon>Fungi</taxon>
        <taxon>Dikarya</taxon>
        <taxon>Ascomycota</taxon>
        <taxon>Pezizomycotina</taxon>
        <taxon>Dothideomycetes</taxon>
        <taxon>Pleosporomycetidae</taxon>
        <taxon>Pleosporales</taxon>
        <taxon>Sporormiaceae</taxon>
        <taxon>Sporormia</taxon>
    </lineage>
</organism>
<keyword evidence="5" id="KW-1185">Reference proteome</keyword>
<evidence type="ECO:0000313" key="4">
    <source>
        <dbReference type="EMBL" id="KAF2751420.1"/>
    </source>
</evidence>
<evidence type="ECO:0000256" key="2">
    <source>
        <dbReference type="ARBA" id="ARBA00073854"/>
    </source>
</evidence>
<evidence type="ECO:0000256" key="1">
    <source>
        <dbReference type="ARBA" id="ARBA00025771"/>
    </source>
</evidence>
<feature type="domain" description="PCI" evidence="3">
    <location>
        <begin position="253"/>
        <end position="457"/>
    </location>
</feature>
<dbReference type="InterPro" id="IPR045114">
    <property type="entry name" value="Csn12-like"/>
</dbReference>
<dbReference type="Gene3D" id="1.10.10.10">
    <property type="entry name" value="Winged helix-like DNA-binding domain superfamily/Winged helix DNA-binding domain"/>
    <property type="match status" value="1"/>
</dbReference>